<organism evidence="1 2">
    <name type="scientific">Clavelina lepadiformis</name>
    <name type="common">Light-bulb sea squirt</name>
    <name type="synonym">Ascidia lepadiformis</name>
    <dbReference type="NCBI Taxonomy" id="159417"/>
    <lineage>
        <taxon>Eukaryota</taxon>
        <taxon>Metazoa</taxon>
        <taxon>Chordata</taxon>
        <taxon>Tunicata</taxon>
        <taxon>Ascidiacea</taxon>
        <taxon>Aplousobranchia</taxon>
        <taxon>Clavelinidae</taxon>
        <taxon>Clavelina</taxon>
    </lineage>
</organism>
<evidence type="ECO:0000313" key="1">
    <source>
        <dbReference type="EMBL" id="CAK8672763.1"/>
    </source>
</evidence>
<dbReference type="Proteomes" id="UP001642483">
    <property type="component" value="Unassembled WGS sequence"/>
</dbReference>
<sequence length="65" mass="7413">MAIGHIVDLARSLISRVRRICQPAMEENVPPDDAPENKEDLVVTQAVWHTDENPNEPLYPSLRQH</sequence>
<comment type="caution">
    <text evidence="1">The sequence shown here is derived from an EMBL/GenBank/DDBJ whole genome shotgun (WGS) entry which is preliminary data.</text>
</comment>
<gene>
    <name evidence="1" type="ORF">CVLEPA_LOCUS2451</name>
</gene>
<accession>A0ABP0F249</accession>
<protein>
    <submittedName>
        <fullName evidence="1">Uncharacterized protein</fullName>
    </submittedName>
</protein>
<evidence type="ECO:0000313" key="2">
    <source>
        <dbReference type="Proteomes" id="UP001642483"/>
    </source>
</evidence>
<name>A0ABP0F249_CLALP</name>
<dbReference type="EMBL" id="CAWYQH010000001">
    <property type="protein sequence ID" value="CAK8672763.1"/>
    <property type="molecule type" value="Genomic_DNA"/>
</dbReference>
<proteinExistence type="predicted"/>
<keyword evidence="2" id="KW-1185">Reference proteome</keyword>
<reference evidence="1 2" key="1">
    <citation type="submission" date="2024-02" db="EMBL/GenBank/DDBJ databases">
        <authorList>
            <person name="Daric V."/>
            <person name="Darras S."/>
        </authorList>
    </citation>
    <scope>NUCLEOTIDE SEQUENCE [LARGE SCALE GENOMIC DNA]</scope>
</reference>